<dbReference type="InterPro" id="IPR000639">
    <property type="entry name" value="Epox_hydrolase-like"/>
</dbReference>
<accession>A0AAU2HAD5</accession>
<dbReference type="PANTHER" id="PTHR43798:SF31">
    <property type="entry name" value="AB HYDROLASE SUPERFAMILY PROTEIN YCLE"/>
    <property type="match status" value="1"/>
</dbReference>
<keyword evidence="1 3" id="KW-0378">Hydrolase</keyword>
<feature type="domain" description="AB hydrolase-1" evidence="2">
    <location>
        <begin position="14"/>
        <end position="241"/>
    </location>
</feature>
<dbReference type="AlphaFoldDB" id="A0AAU2HAD5"/>
<name>A0AAU2HAD5_9ACTN</name>
<dbReference type="GO" id="GO:0016020">
    <property type="term" value="C:membrane"/>
    <property type="evidence" value="ECO:0007669"/>
    <property type="project" value="TreeGrafter"/>
</dbReference>
<evidence type="ECO:0000313" key="3">
    <source>
        <dbReference type="EMBL" id="WTU44196.1"/>
    </source>
</evidence>
<protein>
    <submittedName>
        <fullName evidence="3">Alpha/beta hydrolase</fullName>
    </submittedName>
</protein>
<sequence>MTLSHDVAGTGPAVLLLHSTVCDRRMWDPQVSALVGAGYQVVRCDFRGFGQTPMPDRPYNNAEDVVALLDALGIERTAVIAASGGGRVALEIAARWPGQVASLGLLCTALAGHEPTAELDAFGDREDALIEAGDIAGATDLNVDAWVGPDADQATRELVRLMQRNAFDVQIAAEEEFGQIKVEPDLSAIKAPTLLVSGDHDFADFRQIAVHLTGVLADARHLELSWAGHLPNLERPDEVNRILVDFLRETYAAV</sequence>
<gene>
    <name evidence="3" type="ORF">OHV25_33745</name>
</gene>
<dbReference type="PRINTS" id="PR00111">
    <property type="entry name" value="ABHYDROLASE"/>
</dbReference>
<dbReference type="Pfam" id="PF12697">
    <property type="entry name" value="Abhydrolase_6"/>
    <property type="match status" value="1"/>
</dbReference>
<organism evidence="3">
    <name type="scientific">Streptomyces sp. NBC_00060</name>
    <dbReference type="NCBI Taxonomy" id="2975636"/>
    <lineage>
        <taxon>Bacteria</taxon>
        <taxon>Bacillati</taxon>
        <taxon>Actinomycetota</taxon>
        <taxon>Actinomycetes</taxon>
        <taxon>Kitasatosporales</taxon>
        <taxon>Streptomycetaceae</taxon>
        <taxon>Streptomyces</taxon>
    </lineage>
</organism>
<dbReference type="PANTHER" id="PTHR43798">
    <property type="entry name" value="MONOACYLGLYCEROL LIPASE"/>
    <property type="match status" value="1"/>
</dbReference>
<dbReference type="Gene3D" id="3.40.50.1820">
    <property type="entry name" value="alpha/beta hydrolase"/>
    <property type="match status" value="1"/>
</dbReference>
<dbReference type="EMBL" id="CP108253">
    <property type="protein sequence ID" value="WTU44196.1"/>
    <property type="molecule type" value="Genomic_DNA"/>
</dbReference>
<dbReference type="PRINTS" id="PR00412">
    <property type="entry name" value="EPOXHYDRLASE"/>
</dbReference>
<dbReference type="InterPro" id="IPR050266">
    <property type="entry name" value="AB_hydrolase_sf"/>
</dbReference>
<reference evidence="3" key="1">
    <citation type="submission" date="2022-10" db="EMBL/GenBank/DDBJ databases">
        <title>The complete genomes of actinobacterial strains from the NBC collection.</title>
        <authorList>
            <person name="Joergensen T.S."/>
            <person name="Alvarez Arevalo M."/>
            <person name="Sterndorff E.B."/>
            <person name="Faurdal D."/>
            <person name="Vuksanovic O."/>
            <person name="Mourched A.-S."/>
            <person name="Charusanti P."/>
            <person name="Shaw S."/>
            <person name="Blin K."/>
            <person name="Weber T."/>
        </authorList>
    </citation>
    <scope>NUCLEOTIDE SEQUENCE</scope>
    <source>
        <strain evidence="3">NBC_00060</strain>
    </source>
</reference>
<evidence type="ECO:0000259" key="2">
    <source>
        <dbReference type="Pfam" id="PF12697"/>
    </source>
</evidence>
<dbReference type="InterPro" id="IPR000073">
    <property type="entry name" value="AB_hydrolase_1"/>
</dbReference>
<proteinExistence type="predicted"/>
<dbReference type="InterPro" id="IPR029058">
    <property type="entry name" value="AB_hydrolase_fold"/>
</dbReference>
<dbReference type="SUPFAM" id="SSF53474">
    <property type="entry name" value="alpha/beta-Hydrolases"/>
    <property type="match status" value="1"/>
</dbReference>
<dbReference type="GO" id="GO:0016787">
    <property type="term" value="F:hydrolase activity"/>
    <property type="evidence" value="ECO:0007669"/>
    <property type="project" value="UniProtKB-KW"/>
</dbReference>
<evidence type="ECO:0000256" key="1">
    <source>
        <dbReference type="ARBA" id="ARBA00022801"/>
    </source>
</evidence>